<keyword evidence="4" id="KW-0808">Transferase</keyword>
<dbReference type="Proteomes" id="UP000187209">
    <property type="component" value="Unassembled WGS sequence"/>
</dbReference>
<dbReference type="InterPro" id="IPR006083">
    <property type="entry name" value="PRK/URK"/>
</dbReference>
<evidence type="ECO:0000256" key="1">
    <source>
        <dbReference type="ARBA" id="ARBA00004690"/>
    </source>
</evidence>
<sequence length="203" mass="23392">MEPIVVGICGGSASGKTSLCWKVQESLGVDCTVLEMDNFYRGLTPEQLPKVHEYNFDHPNALDFDDIYEALATLTKGHDAEIPVYDFKTHSRAPYKQTIKTNKLILYEGIYSLFDPRIRDMMKLKVFVHTDDDLRLCRRIKRDTAERGRSVDNVLDQYFKFVKPSYDEYIQPTMNYADIIVPHGAYNKVAVDLIVLNLKNYLV</sequence>
<dbReference type="Gene3D" id="3.40.50.300">
    <property type="entry name" value="P-loop containing nucleotide triphosphate hydrolases"/>
    <property type="match status" value="1"/>
</dbReference>
<organism evidence="8 9">
    <name type="scientific">Stentor coeruleus</name>
    <dbReference type="NCBI Taxonomy" id="5963"/>
    <lineage>
        <taxon>Eukaryota</taxon>
        <taxon>Sar</taxon>
        <taxon>Alveolata</taxon>
        <taxon>Ciliophora</taxon>
        <taxon>Postciliodesmatophora</taxon>
        <taxon>Heterotrichea</taxon>
        <taxon>Heterotrichida</taxon>
        <taxon>Stentoridae</taxon>
        <taxon>Stentor</taxon>
    </lineage>
</organism>
<comment type="caution">
    <text evidence="8">The sequence shown here is derived from an EMBL/GenBank/DDBJ whole genome shotgun (WGS) entry which is preliminary data.</text>
</comment>
<reference evidence="8 9" key="1">
    <citation type="submission" date="2016-11" db="EMBL/GenBank/DDBJ databases">
        <title>The macronuclear genome of Stentor coeruleus: a giant cell with tiny introns.</title>
        <authorList>
            <person name="Slabodnick M."/>
            <person name="Ruby J.G."/>
            <person name="Reiff S.B."/>
            <person name="Swart E.C."/>
            <person name="Gosai S."/>
            <person name="Prabakaran S."/>
            <person name="Witkowska E."/>
            <person name="Larue G.E."/>
            <person name="Fisher S."/>
            <person name="Freeman R.M."/>
            <person name="Gunawardena J."/>
            <person name="Chu W."/>
            <person name="Stover N.A."/>
            <person name="Gregory B.D."/>
            <person name="Nowacki M."/>
            <person name="Derisi J."/>
            <person name="Roy S.W."/>
            <person name="Marshall W.F."/>
            <person name="Sood P."/>
        </authorList>
    </citation>
    <scope>NUCLEOTIDE SEQUENCE [LARGE SCALE GENOMIC DNA]</scope>
    <source>
        <strain evidence="8">WM001</strain>
    </source>
</reference>
<dbReference type="EC" id="2.7.1.48" evidence="3"/>
<dbReference type="AlphaFoldDB" id="A0A1R2BAX3"/>
<dbReference type="InterPro" id="IPR000764">
    <property type="entry name" value="Uridine_kinase-like"/>
</dbReference>
<evidence type="ECO:0000256" key="3">
    <source>
        <dbReference type="ARBA" id="ARBA00012137"/>
    </source>
</evidence>
<dbReference type="Pfam" id="PF00485">
    <property type="entry name" value="PRK"/>
    <property type="match status" value="1"/>
</dbReference>
<protein>
    <recommendedName>
        <fullName evidence="3">uridine/cytidine kinase</fullName>
        <ecNumber evidence="3">2.7.1.48</ecNumber>
    </recommendedName>
</protein>
<dbReference type="OrthoDB" id="106623at2759"/>
<dbReference type="GO" id="GO:0004849">
    <property type="term" value="F:uridine kinase activity"/>
    <property type="evidence" value="ECO:0007669"/>
    <property type="project" value="UniProtKB-EC"/>
</dbReference>
<keyword evidence="6" id="KW-0418">Kinase</keyword>
<dbReference type="GO" id="GO:0005524">
    <property type="term" value="F:ATP binding"/>
    <property type="evidence" value="ECO:0007669"/>
    <property type="project" value="InterPro"/>
</dbReference>
<name>A0A1R2BAX3_9CILI</name>
<keyword evidence="9" id="KW-1185">Reference proteome</keyword>
<accession>A0A1R2BAX3</accession>
<keyword evidence="5" id="KW-0547">Nucleotide-binding</keyword>
<evidence type="ECO:0000313" key="8">
    <source>
        <dbReference type="EMBL" id="OMJ73825.1"/>
    </source>
</evidence>
<evidence type="ECO:0000256" key="2">
    <source>
        <dbReference type="ARBA" id="ARBA00004784"/>
    </source>
</evidence>
<dbReference type="PANTHER" id="PTHR10285">
    <property type="entry name" value="URIDINE KINASE"/>
    <property type="match status" value="1"/>
</dbReference>
<comment type="pathway">
    <text evidence="2">Pyrimidine metabolism; CTP biosynthesis via salvage pathway; CTP from cytidine: step 1/3.</text>
</comment>
<dbReference type="InterPro" id="IPR027417">
    <property type="entry name" value="P-loop_NTPase"/>
</dbReference>
<comment type="pathway">
    <text evidence="1">Pyrimidine metabolism; UMP biosynthesis via salvage pathway; UMP from uridine: step 1/1.</text>
</comment>
<dbReference type="GO" id="GO:0044206">
    <property type="term" value="P:UMP salvage"/>
    <property type="evidence" value="ECO:0007669"/>
    <property type="project" value="UniProtKB-UniPathway"/>
</dbReference>
<dbReference type="PRINTS" id="PR00988">
    <property type="entry name" value="URIDINKINASE"/>
</dbReference>
<dbReference type="UniPathway" id="UPA00574">
    <property type="reaction ID" value="UER00637"/>
</dbReference>
<dbReference type="CDD" id="cd02023">
    <property type="entry name" value="UMPK"/>
    <property type="match status" value="1"/>
</dbReference>
<evidence type="ECO:0000256" key="4">
    <source>
        <dbReference type="ARBA" id="ARBA00022679"/>
    </source>
</evidence>
<dbReference type="FunFam" id="3.40.50.300:FF:000339">
    <property type="entry name" value="Uridine kinase"/>
    <property type="match status" value="1"/>
</dbReference>
<proteinExistence type="predicted"/>
<evidence type="ECO:0000259" key="7">
    <source>
        <dbReference type="Pfam" id="PF00485"/>
    </source>
</evidence>
<feature type="domain" description="Phosphoribulokinase/uridine kinase" evidence="7">
    <location>
        <begin position="5"/>
        <end position="189"/>
    </location>
</feature>
<gene>
    <name evidence="8" type="ORF">SteCoe_27407</name>
</gene>
<evidence type="ECO:0000256" key="5">
    <source>
        <dbReference type="ARBA" id="ARBA00022741"/>
    </source>
</evidence>
<dbReference type="NCBIfam" id="NF004018">
    <property type="entry name" value="PRK05480.1"/>
    <property type="match status" value="1"/>
</dbReference>
<dbReference type="EMBL" id="MPUH01000793">
    <property type="protein sequence ID" value="OMJ73825.1"/>
    <property type="molecule type" value="Genomic_DNA"/>
</dbReference>
<dbReference type="SUPFAM" id="SSF52540">
    <property type="entry name" value="P-loop containing nucleoside triphosphate hydrolases"/>
    <property type="match status" value="1"/>
</dbReference>
<evidence type="ECO:0000313" key="9">
    <source>
        <dbReference type="Proteomes" id="UP000187209"/>
    </source>
</evidence>
<evidence type="ECO:0000256" key="6">
    <source>
        <dbReference type="ARBA" id="ARBA00022777"/>
    </source>
</evidence>